<evidence type="ECO:0000256" key="3">
    <source>
        <dbReference type="ARBA" id="ARBA00022980"/>
    </source>
</evidence>
<evidence type="ECO:0000313" key="7">
    <source>
        <dbReference type="EMBL" id="KAG2236191.1"/>
    </source>
</evidence>
<sequence>YTMSQPARLAQLTQLSCKIFSNVYNPTCARTGNKILRQRLIGSSLTSYNPQKLIHFRDIQALYPQLGLVNLEEKERLDEIARRKRRGKGAPKKGKFTCAKASVLLIRRSKKKNKKIKRSYSCL</sequence>
<evidence type="ECO:0000313" key="8">
    <source>
        <dbReference type="Proteomes" id="UP000613177"/>
    </source>
</evidence>
<keyword evidence="5" id="KW-0687">Ribonucleoprotein</keyword>
<gene>
    <name evidence="7" type="ORF">INT48_003810</name>
</gene>
<dbReference type="GO" id="GO:1990904">
    <property type="term" value="C:ribonucleoprotein complex"/>
    <property type="evidence" value="ECO:0007669"/>
    <property type="project" value="UniProtKB-KW"/>
</dbReference>
<evidence type="ECO:0000256" key="2">
    <source>
        <dbReference type="ARBA" id="ARBA00008970"/>
    </source>
</evidence>
<name>A0A8H7SXG9_9FUNG</name>
<protein>
    <recommendedName>
        <fullName evidence="6">Small ribosomal subunit protein mS33</fullName>
    </recommendedName>
</protein>
<dbReference type="GO" id="GO:0005739">
    <property type="term" value="C:mitochondrion"/>
    <property type="evidence" value="ECO:0007669"/>
    <property type="project" value="UniProtKB-SubCell"/>
</dbReference>
<keyword evidence="8" id="KW-1185">Reference proteome</keyword>
<organism evidence="7 8">
    <name type="scientific">Thamnidium elegans</name>
    <dbReference type="NCBI Taxonomy" id="101142"/>
    <lineage>
        <taxon>Eukaryota</taxon>
        <taxon>Fungi</taxon>
        <taxon>Fungi incertae sedis</taxon>
        <taxon>Mucoromycota</taxon>
        <taxon>Mucoromycotina</taxon>
        <taxon>Mucoromycetes</taxon>
        <taxon>Mucorales</taxon>
        <taxon>Mucorineae</taxon>
        <taxon>Mucoraceae</taxon>
        <taxon>Thamnidium</taxon>
    </lineage>
</organism>
<dbReference type="PANTHER" id="PTHR13362">
    <property type="entry name" value="MITOCHONDRIAL RIBOSOMAL PROTEIN S33"/>
    <property type="match status" value="1"/>
</dbReference>
<dbReference type="Pfam" id="PF08293">
    <property type="entry name" value="MRP-S33"/>
    <property type="match status" value="1"/>
</dbReference>
<comment type="caution">
    <text evidence="7">The sequence shown here is derived from an EMBL/GenBank/DDBJ whole genome shotgun (WGS) entry which is preliminary data.</text>
</comment>
<dbReference type="GO" id="GO:0005840">
    <property type="term" value="C:ribosome"/>
    <property type="evidence" value="ECO:0007669"/>
    <property type="project" value="UniProtKB-KW"/>
</dbReference>
<comment type="subcellular location">
    <subcellularLocation>
        <location evidence="1">Mitochondrion</location>
    </subcellularLocation>
</comment>
<dbReference type="Proteomes" id="UP000613177">
    <property type="component" value="Unassembled WGS sequence"/>
</dbReference>
<accession>A0A8H7SXG9</accession>
<proteinExistence type="inferred from homology"/>
<dbReference type="InterPro" id="IPR013219">
    <property type="entry name" value="Ribosomal_mS33"/>
</dbReference>
<evidence type="ECO:0000256" key="6">
    <source>
        <dbReference type="ARBA" id="ARBA00035132"/>
    </source>
</evidence>
<evidence type="ECO:0000256" key="4">
    <source>
        <dbReference type="ARBA" id="ARBA00023128"/>
    </source>
</evidence>
<comment type="similarity">
    <text evidence="2">Belongs to the mitochondrion-specific ribosomal protein mS33 family.</text>
</comment>
<dbReference type="EMBL" id="JAEPRE010000021">
    <property type="protein sequence ID" value="KAG2236191.1"/>
    <property type="molecule type" value="Genomic_DNA"/>
</dbReference>
<dbReference type="AlphaFoldDB" id="A0A8H7SXG9"/>
<feature type="non-terminal residue" evidence="7">
    <location>
        <position position="1"/>
    </location>
</feature>
<keyword evidence="3" id="KW-0689">Ribosomal protein</keyword>
<dbReference type="PANTHER" id="PTHR13362:SF2">
    <property type="entry name" value="SMALL RIBOSOMAL SUBUNIT PROTEIN MS33"/>
    <property type="match status" value="1"/>
</dbReference>
<evidence type="ECO:0000256" key="1">
    <source>
        <dbReference type="ARBA" id="ARBA00004173"/>
    </source>
</evidence>
<reference evidence="7" key="1">
    <citation type="submission" date="2021-01" db="EMBL/GenBank/DDBJ databases">
        <title>Metabolic potential, ecology and presence of endohyphal bacteria is reflected in genomic diversity of Mucoromycotina.</title>
        <authorList>
            <person name="Muszewska A."/>
            <person name="Okrasinska A."/>
            <person name="Steczkiewicz K."/>
            <person name="Drgas O."/>
            <person name="Orlowska M."/>
            <person name="Perlinska-Lenart U."/>
            <person name="Aleksandrzak-Piekarczyk T."/>
            <person name="Szatraj K."/>
            <person name="Zielenkiewicz U."/>
            <person name="Pilsyk S."/>
            <person name="Malc E."/>
            <person name="Mieczkowski P."/>
            <person name="Kruszewska J.S."/>
            <person name="Biernat P."/>
            <person name="Pawlowska J."/>
        </authorList>
    </citation>
    <scope>NUCLEOTIDE SEQUENCE</scope>
    <source>
        <strain evidence="7">WA0000018081</strain>
    </source>
</reference>
<keyword evidence="4" id="KW-0496">Mitochondrion</keyword>
<evidence type="ECO:0000256" key="5">
    <source>
        <dbReference type="ARBA" id="ARBA00023274"/>
    </source>
</evidence>